<keyword evidence="3" id="KW-1185">Reference proteome</keyword>
<protein>
    <recommendedName>
        <fullName evidence="4">BHLH domain-containing protein</fullName>
    </recommendedName>
</protein>
<evidence type="ECO:0000313" key="3">
    <source>
        <dbReference type="Proteomes" id="UP000836402"/>
    </source>
</evidence>
<feature type="compositionally biased region" description="Low complexity" evidence="1">
    <location>
        <begin position="253"/>
        <end position="266"/>
    </location>
</feature>
<feature type="region of interest" description="Disordered" evidence="1">
    <location>
        <begin position="82"/>
        <end position="106"/>
    </location>
</feature>
<feature type="region of interest" description="Disordered" evidence="1">
    <location>
        <begin position="412"/>
        <end position="474"/>
    </location>
</feature>
<feature type="compositionally biased region" description="Basic residues" evidence="1">
    <location>
        <begin position="93"/>
        <end position="106"/>
    </location>
</feature>
<feature type="region of interest" description="Disordered" evidence="1">
    <location>
        <begin position="518"/>
        <end position="591"/>
    </location>
</feature>
<organism evidence="2 3">
    <name type="scientific">Tilletia caries</name>
    <name type="common">wheat bunt fungus</name>
    <dbReference type="NCBI Taxonomy" id="13290"/>
    <lineage>
        <taxon>Eukaryota</taxon>
        <taxon>Fungi</taxon>
        <taxon>Dikarya</taxon>
        <taxon>Basidiomycota</taxon>
        <taxon>Ustilaginomycotina</taxon>
        <taxon>Exobasidiomycetes</taxon>
        <taxon>Tilletiales</taxon>
        <taxon>Tilletiaceae</taxon>
        <taxon>Tilletia</taxon>
    </lineage>
</organism>
<gene>
    <name evidence="2" type="ORF">JKIAZH3_G2398</name>
</gene>
<proteinExistence type="predicted"/>
<feature type="compositionally biased region" description="Low complexity" evidence="1">
    <location>
        <begin position="558"/>
        <end position="568"/>
    </location>
</feature>
<comment type="caution">
    <text evidence="2">The sequence shown here is derived from an EMBL/GenBank/DDBJ whole genome shotgun (WGS) entry which is preliminary data.</text>
</comment>
<evidence type="ECO:0008006" key="4">
    <source>
        <dbReference type="Google" id="ProtNLM"/>
    </source>
</evidence>
<feature type="compositionally biased region" description="Low complexity" evidence="1">
    <location>
        <begin position="463"/>
        <end position="474"/>
    </location>
</feature>
<evidence type="ECO:0000256" key="1">
    <source>
        <dbReference type="SAM" id="MobiDB-lite"/>
    </source>
</evidence>
<name>A0ABN7IT18_9BASI</name>
<dbReference type="EMBL" id="CAJHJG010001861">
    <property type="protein sequence ID" value="CAD6915461.1"/>
    <property type="molecule type" value="Genomic_DNA"/>
</dbReference>
<reference evidence="2" key="1">
    <citation type="submission" date="2020-10" db="EMBL/GenBank/DDBJ databases">
        <authorList>
            <person name="Sedaghatjoo S."/>
        </authorList>
    </citation>
    <scope>NUCLEOTIDE SEQUENCE</scope>
    <source>
        <strain evidence="2">AZH3</strain>
    </source>
</reference>
<feature type="region of interest" description="Disordered" evidence="1">
    <location>
        <begin position="242"/>
        <end position="270"/>
    </location>
</feature>
<sequence>MSAMDKDNMAVAVQVALQIIGQDGAYDSDDEQYCRQALHWLQDPSLDDDERGVFQSGHGRARSKTDADHFMIRDDRCRAGVDGEAIDDEQPKRKGRARMSQEKRRRLARRKEREALILLGLPPIPSSAPAHTSSFRLPPLITNTLANVASSNLSPEDRAAAVEAARVLVASSGFFNQNFRMPQRFPTKAASSEILERRQGSVPNLRSTQSAFCSESSHYTFPSSPEGIDSAFARFHMGDPSGISDYRPRTMTSTSSSSASNRLSSSFGMPSLSRGGSVASSLASTPLQTPDNFAVPLPPTTFPGENICPADARDTSLPFSKNTMGGMNPVGSFGGRLPYHFSHTMSLLTVPNVCVMPPTPHSKATQQNLLSLKHAAKDTQSGIESALPRKDSILNFGSDDVFPSLAAAASRSSKGAKTASMGPKAGFGAIGPPKVTDPSSQGTTTLPAWAAPSRRHSNTSMQSSSGASSSSGSASENHILHDNCYFNMMSSANSGSGLCPADDAIARVEAKWRESHAPFRHDSQLAQTSKHLSIPQGGMQVSGLSSAADRPMGSLGPASSNFSSSASFRPHRRLSMNSVGSPSEDTRLSPSASSFNFNGGFDFGSHAGFGLPGTASPTFAHHGNQLPAPSSALGFDFDMGGPLDCRSA</sequence>
<evidence type="ECO:0000313" key="2">
    <source>
        <dbReference type="EMBL" id="CAD6915461.1"/>
    </source>
</evidence>
<feature type="compositionally biased region" description="Polar residues" evidence="1">
    <location>
        <begin position="437"/>
        <end position="446"/>
    </location>
</feature>
<accession>A0ABN7IT18</accession>
<dbReference type="Proteomes" id="UP000836402">
    <property type="component" value="Unassembled WGS sequence"/>
</dbReference>